<accession>A0A1V3G9W7</accession>
<organism evidence="3 4">
    <name type="scientific">Fictibacillus arsenicus</name>
    <dbReference type="NCBI Taxonomy" id="255247"/>
    <lineage>
        <taxon>Bacteria</taxon>
        <taxon>Bacillati</taxon>
        <taxon>Bacillota</taxon>
        <taxon>Bacilli</taxon>
        <taxon>Bacillales</taxon>
        <taxon>Fictibacillaceae</taxon>
        <taxon>Fictibacillus</taxon>
    </lineage>
</organism>
<gene>
    <name evidence="3" type="ORF">UN64_00105</name>
</gene>
<feature type="transmembrane region" description="Helical" evidence="2">
    <location>
        <begin position="6"/>
        <end position="29"/>
    </location>
</feature>
<dbReference type="EMBL" id="MQMF01000001">
    <property type="protein sequence ID" value="OOE13659.1"/>
    <property type="molecule type" value="Genomic_DNA"/>
</dbReference>
<dbReference type="AlphaFoldDB" id="A0A1V3G9W7"/>
<keyword evidence="2" id="KW-1133">Transmembrane helix</keyword>
<evidence type="ECO:0000256" key="2">
    <source>
        <dbReference type="SAM" id="Phobius"/>
    </source>
</evidence>
<keyword evidence="2" id="KW-0472">Membrane</keyword>
<keyword evidence="2" id="KW-0812">Transmembrane</keyword>
<proteinExistence type="predicted"/>
<evidence type="ECO:0000256" key="1">
    <source>
        <dbReference type="SAM" id="MobiDB-lite"/>
    </source>
</evidence>
<evidence type="ECO:0000313" key="4">
    <source>
        <dbReference type="Proteomes" id="UP000188597"/>
    </source>
</evidence>
<feature type="region of interest" description="Disordered" evidence="1">
    <location>
        <begin position="37"/>
        <end position="86"/>
    </location>
</feature>
<dbReference type="RefSeq" id="WP_077359101.1">
    <property type="nucleotide sequence ID" value="NZ_MQMF01000001.1"/>
</dbReference>
<dbReference type="OrthoDB" id="2967741at2"/>
<comment type="caution">
    <text evidence="3">The sequence shown here is derived from an EMBL/GenBank/DDBJ whole genome shotgun (WGS) entry which is preliminary data.</text>
</comment>
<protein>
    <submittedName>
        <fullName evidence="3">Uncharacterized protein</fullName>
    </submittedName>
</protein>
<name>A0A1V3G9W7_9BACL</name>
<reference evidence="3 4" key="1">
    <citation type="submission" date="2016-11" db="EMBL/GenBank/DDBJ databases">
        <authorList>
            <person name="Jaros S."/>
            <person name="Januszkiewicz K."/>
            <person name="Wedrychowicz H."/>
        </authorList>
    </citation>
    <scope>NUCLEOTIDE SEQUENCE [LARGE SCALE GENOMIC DNA]</scope>
    <source>
        <strain evidence="3 4">Con a/3</strain>
    </source>
</reference>
<feature type="compositionally biased region" description="Basic and acidic residues" evidence="1">
    <location>
        <begin position="64"/>
        <end position="86"/>
    </location>
</feature>
<evidence type="ECO:0000313" key="3">
    <source>
        <dbReference type="EMBL" id="OOE13659.1"/>
    </source>
</evidence>
<dbReference type="Proteomes" id="UP000188597">
    <property type="component" value="Unassembled WGS sequence"/>
</dbReference>
<sequence>MNIIEAIIDILIANIAFVIIIAGGLYSFFKRLNDTKDTNKSAPAKRKNERPKEQASPFGVPRETVSELEREIAISPEKKPGRKEAISKRYEEIKQSSNGSNRYQDKEEAILGSFKADQKELQKAVIWSEILSKPKALQKRM</sequence>